<dbReference type="PANTHER" id="PTHR24058:SF22">
    <property type="entry name" value="DUAL SPECIFICITY TYROSINE-PHOSPHORYLATION-REGULATED KINASE 4"/>
    <property type="match status" value="1"/>
</dbReference>
<accession>A0A5J6VJI7</accession>
<keyword evidence="2" id="KW-0723">Serine/threonine-protein kinase</keyword>
<dbReference type="Pfam" id="PF00069">
    <property type="entry name" value="Pkinase"/>
    <property type="match status" value="1"/>
</dbReference>
<dbReference type="InterPro" id="IPR000719">
    <property type="entry name" value="Prot_kinase_dom"/>
</dbReference>
<feature type="domain" description="Protein kinase" evidence="7">
    <location>
        <begin position="26"/>
        <end position="296"/>
    </location>
</feature>
<dbReference type="InterPro" id="IPR011009">
    <property type="entry name" value="Kinase-like_dom_sf"/>
</dbReference>
<dbReference type="PROSITE" id="PS00108">
    <property type="entry name" value="PROTEIN_KINASE_ST"/>
    <property type="match status" value="1"/>
</dbReference>
<evidence type="ECO:0000256" key="6">
    <source>
        <dbReference type="ARBA" id="ARBA00022840"/>
    </source>
</evidence>
<reference evidence="8" key="1">
    <citation type="journal article" date="2019" name="Philos. Trans. R. Soc. Lond., B, Biol. Sci.">
        <title>Targeted metagenomic recovery of four divergent viruses reveals shared and distinctive characteristics of giant viruses of marine eukaryotes.</title>
        <authorList>
            <person name="Needham D.M."/>
            <person name="Poirier C."/>
            <person name="Hehenberger E."/>
            <person name="Jimenez V."/>
            <person name="Swalwell J.E."/>
            <person name="Santoro A.E."/>
            <person name="Worden A.Z."/>
        </authorList>
    </citation>
    <scope>NUCLEOTIDE SEQUENCE</scope>
    <source>
        <strain evidence="8">MPacV-611</strain>
    </source>
</reference>
<comment type="similarity">
    <text evidence="1">Belongs to the protein kinase superfamily. CMGC Ser/Thr protein kinase family. MNB/DYRK subfamily.</text>
</comment>
<dbReference type="GO" id="GO:0004674">
    <property type="term" value="F:protein serine/threonine kinase activity"/>
    <property type="evidence" value="ECO:0007669"/>
    <property type="project" value="UniProtKB-KW"/>
</dbReference>
<dbReference type="GO" id="GO:0005524">
    <property type="term" value="F:ATP binding"/>
    <property type="evidence" value="ECO:0007669"/>
    <property type="project" value="UniProtKB-KW"/>
</dbReference>
<evidence type="ECO:0000313" key="8">
    <source>
        <dbReference type="EMBL" id="QFG74232.1"/>
    </source>
</evidence>
<evidence type="ECO:0000259" key="7">
    <source>
        <dbReference type="PROSITE" id="PS50011"/>
    </source>
</evidence>
<dbReference type="Gene3D" id="1.10.510.10">
    <property type="entry name" value="Transferase(Phosphotransferase) domain 1"/>
    <property type="match status" value="1"/>
</dbReference>
<evidence type="ECO:0000256" key="5">
    <source>
        <dbReference type="ARBA" id="ARBA00022777"/>
    </source>
</evidence>
<keyword evidence="4" id="KW-0547">Nucleotide-binding</keyword>
<dbReference type="PANTHER" id="PTHR24058">
    <property type="entry name" value="DUAL SPECIFICITY PROTEIN KINASE"/>
    <property type="match status" value="1"/>
</dbReference>
<dbReference type="Gene3D" id="3.30.200.20">
    <property type="entry name" value="Phosphorylase Kinase, domain 1"/>
    <property type="match status" value="1"/>
</dbReference>
<dbReference type="SUPFAM" id="SSF56112">
    <property type="entry name" value="Protein kinase-like (PK-like)"/>
    <property type="match status" value="1"/>
</dbReference>
<evidence type="ECO:0000256" key="3">
    <source>
        <dbReference type="ARBA" id="ARBA00022679"/>
    </source>
</evidence>
<evidence type="ECO:0000256" key="2">
    <source>
        <dbReference type="ARBA" id="ARBA00022527"/>
    </source>
</evidence>
<protein>
    <submittedName>
        <fullName evidence="8">Protein kinase domain protein</fullName>
    </submittedName>
</protein>
<keyword evidence="6" id="KW-0067">ATP-binding</keyword>
<dbReference type="SMART" id="SM00220">
    <property type="entry name" value="S_TKc"/>
    <property type="match status" value="1"/>
</dbReference>
<keyword evidence="3" id="KW-0808">Transferase</keyword>
<dbReference type="InterPro" id="IPR008271">
    <property type="entry name" value="Ser/Thr_kinase_AS"/>
</dbReference>
<keyword evidence="5 8" id="KW-0418">Kinase</keyword>
<dbReference type="EMBL" id="MN448284">
    <property type="protein sequence ID" value="QFG74232.1"/>
    <property type="molecule type" value="Genomic_DNA"/>
</dbReference>
<dbReference type="PROSITE" id="PS50011">
    <property type="entry name" value="PROTEIN_KINASE_DOM"/>
    <property type="match status" value="1"/>
</dbReference>
<evidence type="ECO:0000256" key="4">
    <source>
        <dbReference type="ARBA" id="ARBA00022741"/>
    </source>
</evidence>
<dbReference type="InterPro" id="IPR050494">
    <property type="entry name" value="Ser_Thr_dual-spec_kinase"/>
</dbReference>
<organism evidence="8">
    <name type="scientific">Megaviridae environmental sample</name>
    <dbReference type="NCBI Taxonomy" id="1737588"/>
    <lineage>
        <taxon>Viruses</taxon>
        <taxon>Varidnaviria</taxon>
        <taxon>Bamfordvirae</taxon>
        <taxon>Nucleocytoviricota</taxon>
        <taxon>Megaviricetes</taxon>
        <taxon>Imitervirales</taxon>
        <taxon>Mimiviridae</taxon>
        <taxon>environmental samples</taxon>
    </lineage>
</organism>
<proteinExistence type="inferred from homology"/>
<evidence type="ECO:0000256" key="1">
    <source>
        <dbReference type="ARBA" id="ARBA00008867"/>
    </source>
</evidence>
<name>A0A5J6VJI7_9VIRU</name>
<sequence length="297" mass="34876">MLDEEWKTDSSCRFSLNTSPVYINGYYLNEELGKGSYSNVFDTFDKNNERFVTKIIKNSEQYKKCGIKEVKFLKKLKDSLNICYLYDSFIISDHIFIVLEKYDSNLYEHYKTGCDLDVEYIVHSCLTALTFLERERIVHADLKPENILLKVDNDNEILDICVSDFSSSSYEHKVKKCNNVVSLWYRAPEIYLTGMYTCKLDIWSLGCIIYELITRKPLFRVKNDNSVLKSNYSLALKHYKVLGCPSHELIKFIGPPENLESKILISPKFNNYIRKYLQWEPSDRLSADQILEIKYLK</sequence>